<organism evidence="3 4">
    <name type="scientific">Cupriavidus numazuensis</name>
    <dbReference type="NCBI Taxonomy" id="221992"/>
    <lineage>
        <taxon>Bacteria</taxon>
        <taxon>Pseudomonadati</taxon>
        <taxon>Pseudomonadota</taxon>
        <taxon>Betaproteobacteria</taxon>
        <taxon>Burkholderiales</taxon>
        <taxon>Burkholderiaceae</taxon>
        <taxon>Cupriavidus</taxon>
    </lineage>
</organism>
<dbReference type="EMBL" id="CAJPVI010000040">
    <property type="protein sequence ID" value="CAG2157362.1"/>
    <property type="molecule type" value="Genomic_DNA"/>
</dbReference>
<feature type="chain" id="PRO_5046772367" description="Copper resistance protein CopQ" evidence="2">
    <location>
        <begin position="27"/>
        <end position="132"/>
    </location>
</feature>
<keyword evidence="4" id="KW-1185">Reference proteome</keyword>
<evidence type="ECO:0008006" key="5">
    <source>
        <dbReference type="Google" id="ProtNLM"/>
    </source>
</evidence>
<protein>
    <recommendedName>
        <fullName evidence="5">Copper resistance protein CopQ</fullName>
    </recommendedName>
</protein>
<keyword evidence="2" id="KW-0732">Signal</keyword>
<evidence type="ECO:0000313" key="3">
    <source>
        <dbReference type="EMBL" id="CAG2157362.1"/>
    </source>
</evidence>
<gene>
    <name evidence="3" type="ORF">LMG26411_05554</name>
</gene>
<evidence type="ECO:0000256" key="2">
    <source>
        <dbReference type="SAM" id="SignalP"/>
    </source>
</evidence>
<comment type="caution">
    <text evidence="3">The sequence shown here is derived from an EMBL/GenBank/DDBJ whole genome shotgun (WGS) entry which is preliminary data.</text>
</comment>
<feature type="signal peptide" evidence="2">
    <location>
        <begin position="1"/>
        <end position="26"/>
    </location>
</feature>
<accession>A0ABM8TQ36</accession>
<feature type="region of interest" description="Disordered" evidence="1">
    <location>
        <begin position="84"/>
        <end position="132"/>
    </location>
</feature>
<name>A0ABM8TQ36_9BURK</name>
<proteinExistence type="predicted"/>
<dbReference type="Proteomes" id="UP000672657">
    <property type="component" value="Unassembled WGS sequence"/>
</dbReference>
<evidence type="ECO:0000256" key="1">
    <source>
        <dbReference type="SAM" id="MobiDB-lite"/>
    </source>
</evidence>
<evidence type="ECO:0000313" key="4">
    <source>
        <dbReference type="Proteomes" id="UP000672657"/>
    </source>
</evidence>
<sequence>MTRKLATSILASAAFAAAFVAGTAHATDPRDSPFPGDKYGYNFRTDARDVYGNGARVGRYDPYTDGARDVAPATRDIEDARKLSGMDRRGVSSEPSRGFDVYSEGSLAGMDRRGVSSEPSRMMDVYTDGSVA</sequence>
<reference evidence="3 4" key="1">
    <citation type="submission" date="2021-03" db="EMBL/GenBank/DDBJ databases">
        <authorList>
            <person name="Peeters C."/>
        </authorList>
    </citation>
    <scope>NUCLEOTIDE SEQUENCE [LARGE SCALE GENOMIC DNA]</scope>
    <source>
        <strain evidence="3 4">LMG 26411</strain>
    </source>
</reference>
<dbReference type="RefSeq" id="WP_211956424.1">
    <property type="nucleotide sequence ID" value="NZ_CAJPVI010000040.1"/>
</dbReference>